<feature type="domain" description="CCHC-type" evidence="3">
    <location>
        <begin position="293"/>
        <end position="306"/>
    </location>
</feature>
<evidence type="ECO:0000256" key="2">
    <source>
        <dbReference type="SAM" id="MobiDB-lite"/>
    </source>
</evidence>
<dbReference type="InterPro" id="IPR001878">
    <property type="entry name" value="Znf_CCHC"/>
</dbReference>
<organism evidence="4 5">
    <name type="scientific">Trichuris suis</name>
    <name type="common">pig whipworm</name>
    <dbReference type="NCBI Taxonomy" id="68888"/>
    <lineage>
        <taxon>Eukaryota</taxon>
        <taxon>Metazoa</taxon>
        <taxon>Ecdysozoa</taxon>
        <taxon>Nematoda</taxon>
        <taxon>Enoplea</taxon>
        <taxon>Dorylaimia</taxon>
        <taxon>Trichinellida</taxon>
        <taxon>Trichuridae</taxon>
        <taxon>Trichuris</taxon>
    </lineage>
</organism>
<dbReference type="PANTHER" id="PTHR47331">
    <property type="entry name" value="PHD-TYPE DOMAIN-CONTAINING PROTEIN"/>
    <property type="match status" value="1"/>
</dbReference>
<keyword evidence="1" id="KW-0863">Zinc-finger</keyword>
<keyword evidence="5" id="KW-1185">Reference proteome</keyword>
<sequence length="347" mass="39031">MAQMVTVGCDADSLDLKQLAEEQQRSQDVAELATNQFLRIQSRPLNGTPAQLLVDISTGCARPLVPNSLRRSVFDTFHNLHHPGTRATNRLISERFVRKNMYRQVLQELQQLYGDPVATVQSHANALASVEPLRSESVAELERFYLQLNGPVSVLEMKGRTSELNSMILVTQVVSKLTRNLREKWAHQIHSRLLKEVSLRKFVDWLKDLVLERRFTATLDNSDNVVVPRASAGRRGGKSYSPSIHKHVRTTAVQPLRHCVTCNSDAHSVATCSVFSKMDVAERLAIIRRGRLCIRCLRQGHVKQDCMSMLSSWLQRDSSYPASRSTPNVSTPSYQSVPSCASESRAR</sequence>
<dbReference type="InterPro" id="IPR005312">
    <property type="entry name" value="DUF1759"/>
</dbReference>
<evidence type="ECO:0000259" key="3">
    <source>
        <dbReference type="PROSITE" id="PS50158"/>
    </source>
</evidence>
<evidence type="ECO:0000313" key="5">
    <source>
        <dbReference type="Proteomes" id="UP000030764"/>
    </source>
</evidence>
<accession>A0A085M9H0</accession>
<keyword evidence="1" id="KW-0479">Metal-binding</keyword>
<keyword evidence="1" id="KW-0862">Zinc</keyword>
<feature type="region of interest" description="Disordered" evidence="2">
    <location>
        <begin position="321"/>
        <end position="347"/>
    </location>
</feature>
<reference evidence="4 5" key="1">
    <citation type="journal article" date="2014" name="Nat. Genet.">
        <title>Genome and transcriptome of the porcine whipworm Trichuris suis.</title>
        <authorList>
            <person name="Jex A.R."/>
            <person name="Nejsum P."/>
            <person name="Schwarz E.M."/>
            <person name="Hu L."/>
            <person name="Young N.D."/>
            <person name="Hall R.S."/>
            <person name="Korhonen P.K."/>
            <person name="Liao S."/>
            <person name="Thamsborg S."/>
            <person name="Xia J."/>
            <person name="Xu P."/>
            <person name="Wang S."/>
            <person name="Scheerlinck J.P."/>
            <person name="Hofmann A."/>
            <person name="Sternberg P.W."/>
            <person name="Wang J."/>
            <person name="Gasser R.B."/>
        </authorList>
    </citation>
    <scope>NUCLEOTIDE SEQUENCE [LARGE SCALE GENOMIC DNA]</scope>
    <source>
        <strain evidence="4">DCEP-RM93M</strain>
    </source>
</reference>
<dbReference type="Pfam" id="PF03564">
    <property type="entry name" value="DUF1759"/>
    <property type="match status" value="1"/>
</dbReference>
<dbReference type="Gene3D" id="1.10.340.70">
    <property type="match status" value="1"/>
</dbReference>
<dbReference type="PROSITE" id="PS50158">
    <property type="entry name" value="ZF_CCHC"/>
    <property type="match status" value="1"/>
</dbReference>
<dbReference type="GO" id="GO:0003676">
    <property type="term" value="F:nucleic acid binding"/>
    <property type="evidence" value="ECO:0007669"/>
    <property type="project" value="InterPro"/>
</dbReference>
<dbReference type="Proteomes" id="UP000030764">
    <property type="component" value="Unassembled WGS sequence"/>
</dbReference>
<proteinExistence type="predicted"/>
<dbReference type="AlphaFoldDB" id="A0A085M9H0"/>
<evidence type="ECO:0000256" key="1">
    <source>
        <dbReference type="PROSITE-ProRule" id="PRU00047"/>
    </source>
</evidence>
<name>A0A085M9H0_9BILA</name>
<dbReference type="GO" id="GO:0008270">
    <property type="term" value="F:zinc ion binding"/>
    <property type="evidence" value="ECO:0007669"/>
    <property type="project" value="UniProtKB-KW"/>
</dbReference>
<evidence type="ECO:0000313" key="4">
    <source>
        <dbReference type="EMBL" id="KFD53866.1"/>
    </source>
</evidence>
<protein>
    <recommendedName>
        <fullName evidence="3">CCHC-type domain-containing protein</fullName>
    </recommendedName>
</protein>
<dbReference type="EMBL" id="KL363212">
    <property type="protein sequence ID" value="KFD53866.1"/>
    <property type="molecule type" value="Genomic_DNA"/>
</dbReference>
<gene>
    <name evidence="4" type="ORF">M513_05133</name>
</gene>